<name>A0A1Z5I9J8_9LACO</name>
<keyword evidence="3" id="KW-1185">Reference proteome</keyword>
<dbReference type="InterPro" id="IPR030949">
    <property type="entry name" value="ECF_S_folate_fam"/>
</dbReference>
<evidence type="ECO:0000313" key="3">
    <source>
        <dbReference type="Proteomes" id="UP000198374"/>
    </source>
</evidence>
<dbReference type="Proteomes" id="UP000198374">
    <property type="component" value="Unassembled WGS sequence"/>
</dbReference>
<reference evidence="2 3" key="1">
    <citation type="submission" date="2015-11" db="EMBL/GenBank/DDBJ databases">
        <title>Draft genome sequences of new species of the genus Lactobacillus isolated from orchardgrass silage.</title>
        <authorList>
            <person name="Tohno M."/>
            <person name="Tanizawa Y."/>
            <person name="Arita M."/>
        </authorList>
    </citation>
    <scope>NUCLEOTIDE SEQUENCE [LARGE SCALE GENOMIC DNA]</scope>
    <source>
        <strain evidence="2 3">IWT30</strain>
    </source>
</reference>
<evidence type="ECO:0008006" key="4">
    <source>
        <dbReference type="Google" id="ProtNLM"/>
    </source>
</evidence>
<dbReference type="InterPro" id="IPR024529">
    <property type="entry name" value="ECF_trnsprt_substrate-spec"/>
</dbReference>
<dbReference type="NCBIfam" id="TIGR04518">
    <property type="entry name" value="ECF_S_folT_fam"/>
    <property type="match status" value="1"/>
</dbReference>
<feature type="transmembrane region" description="Helical" evidence="1">
    <location>
        <begin position="146"/>
        <end position="163"/>
    </location>
</feature>
<feature type="transmembrane region" description="Helical" evidence="1">
    <location>
        <begin position="31"/>
        <end position="49"/>
    </location>
</feature>
<feature type="transmembrane region" description="Helical" evidence="1">
    <location>
        <begin position="104"/>
        <end position="126"/>
    </location>
</feature>
<keyword evidence="1" id="KW-0472">Membrane</keyword>
<organism evidence="2 3">
    <name type="scientific">Secundilactobacillus mixtipabuli</name>
    <dbReference type="NCBI Taxonomy" id="1435342"/>
    <lineage>
        <taxon>Bacteria</taxon>
        <taxon>Bacillati</taxon>
        <taxon>Bacillota</taxon>
        <taxon>Bacilli</taxon>
        <taxon>Lactobacillales</taxon>
        <taxon>Lactobacillaceae</taxon>
        <taxon>Secundilactobacillus</taxon>
    </lineage>
</organism>
<dbReference type="EMBL" id="BCMF01000002">
    <property type="protein sequence ID" value="GAW98419.1"/>
    <property type="molecule type" value="Genomic_DNA"/>
</dbReference>
<evidence type="ECO:0000256" key="1">
    <source>
        <dbReference type="SAM" id="Phobius"/>
    </source>
</evidence>
<accession>A0A1Z5I9J8</accession>
<dbReference type="Gene3D" id="1.10.1760.20">
    <property type="match status" value="1"/>
</dbReference>
<keyword evidence="1" id="KW-0812">Transmembrane</keyword>
<keyword evidence="1" id="KW-1133">Transmembrane helix</keyword>
<feature type="transmembrane region" description="Helical" evidence="1">
    <location>
        <begin position="7"/>
        <end position="25"/>
    </location>
</feature>
<comment type="caution">
    <text evidence="2">The sequence shown here is derived from an EMBL/GenBank/DDBJ whole genome shotgun (WGS) entry which is preliminary data.</text>
</comment>
<dbReference type="AlphaFoldDB" id="A0A1Z5I9J8"/>
<proteinExistence type="predicted"/>
<protein>
    <recommendedName>
        <fullName evidence="4">ECF transporter S component</fullName>
    </recommendedName>
</protein>
<gene>
    <name evidence="2" type="ORF">IWT30_00364</name>
</gene>
<dbReference type="GO" id="GO:0022857">
    <property type="term" value="F:transmembrane transporter activity"/>
    <property type="evidence" value="ECO:0007669"/>
    <property type="project" value="InterPro"/>
</dbReference>
<sequence>MREMRLSSAYVVAGMSVLIAMQVVLGSFLSIQFLITKITFSFIVTAIMARLFPPRLTAVATTMSSLIGMLLFPKFSFFFGFLITAGLTGYTFGKLFYQKPVALWRIILASFIVTMGWNLLLNSLWLHIMYGMTWNVLFATRIPQELISFVIYSVLITVIFRVFPFDRFMTK</sequence>
<evidence type="ECO:0000313" key="2">
    <source>
        <dbReference type="EMBL" id="GAW98419.1"/>
    </source>
</evidence>
<dbReference type="Pfam" id="PF12822">
    <property type="entry name" value="ECF_trnsprt"/>
    <property type="match status" value="1"/>
</dbReference>